<keyword evidence="3" id="KW-1185">Reference proteome</keyword>
<dbReference type="STRING" id="1121001.SAMN02745857_02874"/>
<gene>
    <name evidence="2" type="ORF">SAMN02745857_02874</name>
</gene>
<proteinExistence type="predicted"/>
<dbReference type="EMBL" id="FWXD01000017">
    <property type="protein sequence ID" value="SMC27497.1"/>
    <property type="molecule type" value="Genomic_DNA"/>
</dbReference>
<evidence type="ECO:0000256" key="1">
    <source>
        <dbReference type="SAM" id="Phobius"/>
    </source>
</evidence>
<sequence>MQQAKVARQARWWFALWLSYLLSALAVLCWQDAVRSWLCN</sequence>
<evidence type="ECO:0000313" key="2">
    <source>
        <dbReference type="EMBL" id="SMC27497.1"/>
    </source>
</evidence>
<accession>A0A1W1XUD1</accession>
<keyword evidence="1" id="KW-0812">Transmembrane</keyword>
<dbReference type="RefSeq" id="WP_281249574.1">
    <property type="nucleotide sequence ID" value="NZ_FWXD01000017.1"/>
</dbReference>
<evidence type="ECO:0000313" key="3">
    <source>
        <dbReference type="Proteomes" id="UP000192761"/>
    </source>
</evidence>
<dbReference type="Proteomes" id="UP000192761">
    <property type="component" value="Unassembled WGS sequence"/>
</dbReference>
<feature type="transmembrane region" description="Helical" evidence="1">
    <location>
        <begin position="12"/>
        <end position="33"/>
    </location>
</feature>
<dbReference type="AlphaFoldDB" id="A0A1W1XUD1"/>
<organism evidence="2 3">
    <name type="scientific">Andreprevotia lacus DSM 23236</name>
    <dbReference type="NCBI Taxonomy" id="1121001"/>
    <lineage>
        <taxon>Bacteria</taxon>
        <taxon>Pseudomonadati</taxon>
        <taxon>Pseudomonadota</taxon>
        <taxon>Betaproteobacteria</taxon>
        <taxon>Neisseriales</taxon>
        <taxon>Chitinibacteraceae</taxon>
        <taxon>Andreprevotia</taxon>
    </lineage>
</organism>
<keyword evidence="1" id="KW-0472">Membrane</keyword>
<name>A0A1W1XUD1_9NEIS</name>
<keyword evidence="1" id="KW-1133">Transmembrane helix</keyword>
<protein>
    <submittedName>
        <fullName evidence="2">Uncharacterized protein</fullName>
    </submittedName>
</protein>
<reference evidence="2 3" key="1">
    <citation type="submission" date="2017-04" db="EMBL/GenBank/DDBJ databases">
        <authorList>
            <person name="Afonso C.L."/>
            <person name="Miller P.J."/>
            <person name="Scott M.A."/>
            <person name="Spackman E."/>
            <person name="Goraichik I."/>
            <person name="Dimitrov K.M."/>
            <person name="Suarez D.L."/>
            <person name="Swayne D.E."/>
        </authorList>
    </citation>
    <scope>NUCLEOTIDE SEQUENCE [LARGE SCALE GENOMIC DNA]</scope>
    <source>
        <strain evidence="2 3">DSM 23236</strain>
    </source>
</reference>